<evidence type="ECO:0000256" key="8">
    <source>
        <dbReference type="ARBA" id="ARBA00022475"/>
    </source>
</evidence>
<evidence type="ECO:0000256" key="2">
    <source>
        <dbReference type="ARBA" id="ARBA00004174"/>
    </source>
</evidence>
<dbReference type="GO" id="GO:0005506">
    <property type="term" value="F:iron ion binding"/>
    <property type="evidence" value="ECO:0007669"/>
    <property type="project" value="InterPro"/>
</dbReference>
<feature type="binding site" description="axial binding residue" evidence="22">
    <location>
        <position position="470"/>
    </location>
    <ligand>
        <name>heme</name>
        <dbReference type="ChEBI" id="CHEBI:30413"/>
    </ligand>
    <ligandPart>
        <name>Fe</name>
        <dbReference type="ChEBI" id="CHEBI:18248"/>
    </ligandPart>
</feature>
<evidence type="ECO:0000256" key="17">
    <source>
        <dbReference type="ARBA" id="ARBA00023033"/>
    </source>
</evidence>
<evidence type="ECO:0000256" key="11">
    <source>
        <dbReference type="ARBA" id="ARBA00022723"/>
    </source>
</evidence>
<evidence type="ECO:0000256" key="21">
    <source>
        <dbReference type="ARBA" id="ARBA00023201"/>
    </source>
</evidence>
<dbReference type="PANTHER" id="PTHR42985:SF39">
    <property type="entry name" value="GH10366P"/>
    <property type="match status" value="1"/>
</dbReference>
<dbReference type="SUPFAM" id="SSF48264">
    <property type="entry name" value="Cytochrome P450"/>
    <property type="match status" value="1"/>
</dbReference>
<comment type="caution">
    <text evidence="24">The sequence shown here is derived from an EMBL/GenBank/DDBJ whole genome shotgun (WGS) entry which is preliminary data.</text>
</comment>
<dbReference type="Gene3D" id="1.20.1730.10">
    <property type="entry name" value="Sodium/glucose cotransporter"/>
    <property type="match status" value="1"/>
</dbReference>
<feature type="transmembrane region" description="Helical" evidence="23">
    <location>
        <begin position="970"/>
        <end position="992"/>
    </location>
</feature>
<feature type="transmembrane region" description="Helical" evidence="23">
    <location>
        <begin position="1033"/>
        <end position="1057"/>
    </location>
</feature>
<dbReference type="Pfam" id="PF00474">
    <property type="entry name" value="SSF"/>
    <property type="match status" value="1"/>
</dbReference>
<keyword evidence="11 22" id="KW-0479">Metal-binding</keyword>
<evidence type="ECO:0000256" key="19">
    <source>
        <dbReference type="ARBA" id="ARBA00023065"/>
    </source>
</evidence>
<dbReference type="EMBL" id="CADEPI010000007">
    <property type="protein sequence ID" value="CAB3362059.1"/>
    <property type="molecule type" value="Genomic_DNA"/>
</dbReference>
<dbReference type="OrthoDB" id="1470350at2759"/>
<dbReference type="GO" id="GO:0005886">
    <property type="term" value="C:plasma membrane"/>
    <property type="evidence" value="ECO:0007669"/>
    <property type="project" value="UniProtKB-SubCell"/>
</dbReference>
<keyword evidence="15" id="KW-0560">Oxidoreductase</keyword>
<dbReference type="Proteomes" id="UP000494165">
    <property type="component" value="Unassembled WGS sequence"/>
</dbReference>
<keyword evidence="20 23" id="KW-0472">Membrane</keyword>
<evidence type="ECO:0000256" key="9">
    <source>
        <dbReference type="ARBA" id="ARBA00022617"/>
    </source>
</evidence>
<evidence type="ECO:0000256" key="10">
    <source>
        <dbReference type="ARBA" id="ARBA00022692"/>
    </source>
</evidence>
<feature type="transmembrane region" description="Helical" evidence="23">
    <location>
        <begin position="580"/>
        <end position="601"/>
    </location>
</feature>
<organism evidence="24 25">
    <name type="scientific">Cloeon dipterum</name>
    <dbReference type="NCBI Taxonomy" id="197152"/>
    <lineage>
        <taxon>Eukaryota</taxon>
        <taxon>Metazoa</taxon>
        <taxon>Ecdysozoa</taxon>
        <taxon>Arthropoda</taxon>
        <taxon>Hexapoda</taxon>
        <taxon>Insecta</taxon>
        <taxon>Pterygota</taxon>
        <taxon>Palaeoptera</taxon>
        <taxon>Ephemeroptera</taxon>
        <taxon>Pisciforma</taxon>
        <taxon>Baetidae</taxon>
        <taxon>Cloeon</taxon>
    </lineage>
</organism>
<dbReference type="InterPro" id="IPR001734">
    <property type="entry name" value="Na/solute_symporter"/>
</dbReference>
<dbReference type="Gene3D" id="1.10.630.10">
    <property type="entry name" value="Cytochrome P450"/>
    <property type="match status" value="1"/>
</dbReference>
<evidence type="ECO:0000256" key="6">
    <source>
        <dbReference type="ARBA" id="ARBA00010617"/>
    </source>
</evidence>
<evidence type="ECO:0000313" key="24">
    <source>
        <dbReference type="EMBL" id="CAB3362059.1"/>
    </source>
</evidence>
<evidence type="ECO:0000256" key="23">
    <source>
        <dbReference type="SAM" id="Phobius"/>
    </source>
</evidence>
<dbReference type="PANTHER" id="PTHR42985">
    <property type="entry name" value="SODIUM-COUPLED MONOCARBOXYLATE TRANSPORTER"/>
    <property type="match status" value="1"/>
</dbReference>
<dbReference type="PROSITE" id="PS50283">
    <property type="entry name" value="NA_SOLUT_SYMP_3"/>
    <property type="match status" value="1"/>
</dbReference>
<feature type="transmembrane region" description="Helical" evidence="23">
    <location>
        <begin position="938"/>
        <end position="963"/>
    </location>
</feature>
<feature type="transmembrane region" description="Helical" evidence="23">
    <location>
        <begin position="868"/>
        <end position="891"/>
    </location>
</feature>
<protein>
    <submittedName>
        <fullName evidence="24">Uncharacterized protein</fullName>
    </submittedName>
</protein>
<dbReference type="PRINTS" id="PR00463">
    <property type="entry name" value="EP450I"/>
</dbReference>
<dbReference type="CDD" id="cd11492">
    <property type="entry name" value="SLC5sbd_NIS-SMVT"/>
    <property type="match status" value="1"/>
</dbReference>
<evidence type="ECO:0000256" key="18">
    <source>
        <dbReference type="ARBA" id="ARBA00023053"/>
    </source>
</evidence>
<dbReference type="GO" id="GO:0006814">
    <property type="term" value="P:sodium ion transport"/>
    <property type="evidence" value="ECO:0007669"/>
    <property type="project" value="UniProtKB-KW"/>
</dbReference>
<evidence type="ECO:0000256" key="12">
    <source>
        <dbReference type="ARBA" id="ARBA00022824"/>
    </source>
</evidence>
<keyword evidence="16 22" id="KW-0408">Iron</keyword>
<feature type="transmembrane region" description="Helical" evidence="23">
    <location>
        <begin position="912"/>
        <end position="932"/>
    </location>
</feature>
<evidence type="ECO:0000313" key="25">
    <source>
        <dbReference type="Proteomes" id="UP000494165"/>
    </source>
</evidence>
<evidence type="ECO:0000256" key="22">
    <source>
        <dbReference type="PIRSR" id="PIRSR602401-1"/>
    </source>
</evidence>
<sequence length="1092" mass="121304">MVDCWTSVGLIAAVFILIYFYVTRNNDYWSKRGIRFIKPTPLLGSFSEAVLSKRPFVEVFNERYLELKPHGFGGVFELLRPIFMITSPELIRDITVKSFDHFIDRRDAITSTDADPLFSRSLVLLKGDEWRVMRTKLSPAFTGSKLRGLFPHISKCAERFSKFLSTRKDAKTNPIELKSAFTRMTNDMIASAAFGMETNAVQNPYEEFYQFSQNVANFGTLRTLSIMCFPNLMAKLGVSITPKKVTDYFRKIIKATMEFRTKENVSRQDMLQLLMAAQKGQLRKEAEEDIGTIGEDAADSKMHKIHMTAKKGDAGRVISDEDIAAQAFIFFFAGFDTVSTLLSFLAYEMAVNTEIQERLRDEIKATFQQGLSYDSVVNMKYLDMVVSEVLRKYPPNMTTDRTCVKNYKIPGTDKVIEAGTTLYIPIFPLQRDPEYFPNPDKFDPERFSDENKANIRPYTYLPFGSGPRICIGMRLALLEVKLCLIYMLATCDLRVCAKTDVPLKLAKTARWIVFGRGNGIMDLGECTSGGGSLRNHLFAWQDYCVFAVVLLVSVGIGVFHGCFKGKQKTTSEFLLGNRKMSYWALGASLTVGFTSAVALLGNTAEMYNFGTQYALTLVCFLLVVPATCYLYLPTFRSLQITSIYEYFDRRYCNKTRLLMSTLFVIQSLLYLSVVVYAPALALRQVTGLDVIFASALIFAVCVAYSSLGGIKAVVWSDTFQFTIIMAALIMVLIRGFAVDASVSEVWQTAKSTARIELFNMDSDPRIRHSFWTLIIGASFYWIAMNSATQSSVQRLMTAPSNKHATWAMCLSCLGMITIYSITFYLGLVMYHHFKDCDPLLNKEVEATDQLLPLYVMEIAGSLPGLPGLFVAGVFSAALSTVSSGLNALAASTLRDILAGGFRYKPSDARGALISKALSALYGVIGFALIFLVMQLGGILQVTISLNGMLAGAALGTFTMGMYIPWSNAKGAIVGTIVGLATSLWLCIGAQVASFSGRLSLQRRLVGTDCGNCSITVPLQPDLDLVFDGYRISYLYYSPIAFVVTIVVGVIVSGLTGWEKPASLDPSLLSPIIRGRFKRRLKVIDLNSKDSGF</sequence>
<keyword evidence="7" id="KW-0813">Transport</keyword>
<dbReference type="GO" id="GO:0015293">
    <property type="term" value="F:symporter activity"/>
    <property type="evidence" value="ECO:0007669"/>
    <property type="project" value="TreeGrafter"/>
</dbReference>
<keyword evidence="13" id="KW-0492">Microsome</keyword>
<keyword evidence="10 23" id="KW-0812">Transmembrane</keyword>
<comment type="cofactor">
    <cofactor evidence="1 22">
        <name>heme</name>
        <dbReference type="ChEBI" id="CHEBI:30413"/>
    </cofactor>
</comment>
<feature type="transmembrane region" description="Helical" evidence="23">
    <location>
        <begin position="657"/>
        <end position="679"/>
    </location>
</feature>
<keyword evidence="8" id="KW-1003">Cell membrane</keyword>
<evidence type="ECO:0000256" key="4">
    <source>
        <dbReference type="ARBA" id="ARBA00004651"/>
    </source>
</evidence>
<feature type="transmembrane region" description="Helical" evidence="23">
    <location>
        <begin position="6"/>
        <end position="22"/>
    </location>
</feature>
<dbReference type="GO" id="GO:0004497">
    <property type="term" value="F:monooxygenase activity"/>
    <property type="evidence" value="ECO:0007669"/>
    <property type="project" value="UniProtKB-KW"/>
</dbReference>
<dbReference type="AlphaFoldDB" id="A0A8S1C8W2"/>
<gene>
    <name evidence="24" type="ORF">CLODIP_2_CD01748</name>
</gene>
<keyword evidence="14 23" id="KW-1133">Transmembrane helix</keyword>
<keyword evidence="17" id="KW-0503">Monooxygenase</keyword>
<evidence type="ECO:0000256" key="16">
    <source>
        <dbReference type="ARBA" id="ARBA00023004"/>
    </source>
</evidence>
<evidence type="ECO:0000256" key="20">
    <source>
        <dbReference type="ARBA" id="ARBA00023136"/>
    </source>
</evidence>
<keyword evidence="25" id="KW-1185">Reference proteome</keyword>
<dbReference type="CDD" id="cd11056">
    <property type="entry name" value="CYP6-like"/>
    <property type="match status" value="1"/>
</dbReference>
<keyword evidence="21" id="KW-0739">Sodium transport</keyword>
<feature type="transmembrane region" description="Helical" evidence="23">
    <location>
        <begin position="766"/>
        <end position="783"/>
    </location>
</feature>
<dbReference type="InterPro" id="IPR051163">
    <property type="entry name" value="Sodium:Solute_Symporter_SSF"/>
</dbReference>
<comment type="similarity">
    <text evidence="6">Belongs to the cytochrome P450 family.</text>
</comment>
<dbReference type="PROSITE" id="PS00086">
    <property type="entry name" value="CYTOCHROME_P450"/>
    <property type="match status" value="1"/>
</dbReference>
<dbReference type="Pfam" id="PF00067">
    <property type="entry name" value="p450"/>
    <property type="match status" value="1"/>
</dbReference>
<keyword evidence="19" id="KW-0406">Ion transport</keyword>
<keyword evidence="12" id="KW-0256">Endoplasmic reticulum</keyword>
<comment type="similarity">
    <text evidence="5">Belongs to the sodium:solute symporter (SSF) (TC 2.A.21) family.</text>
</comment>
<evidence type="ECO:0000256" key="15">
    <source>
        <dbReference type="ARBA" id="ARBA00023002"/>
    </source>
</evidence>
<proteinExistence type="inferred from homology"/>
<accession>A0A8S1C8W2</accession>
<evidence type="ECO:0000256" key="1">
    <source>
        <dbReference type="ARBA" id="ARBA00001971"/>
    </source>
</evidence>
<evidence type="ECO:0000256" key="7">
    <source>
        <dbReference type="ARBA" id="ARBA00022448"/>
    </source>
</evidence>
<feature type="transmembrane region" description="Helical" evidence="23">
    <location>
        <begin position="719"/>
        <end position="737"/>
    </location>
</feature>
<feature type="transmembrane region" description="Helical" evidence="23">
    <location>
        <begin position="685"/>
        <end position="707"/>
    </location>
</feature>
<comment type="subcellular location">
    <subcellularLocation>
        <location evidence="4">Cell membrane</location>
        <topology evidence="4">Multi-pass membrane protein</topology>
    </subcellularLocation>
    <subcellularLocation>
        <location evidence="3">Endoplasmic reticulum membrane</location>
        <topology evidence="3">Peripheral membrane protein</topology>
    </subcellularLocation>
    <subcellularLocation>
        <location evidence="2">Microsome membrane</location>
        <topology evidence="2">Peripheral membrane protein</topology>
    </subcellularLocation>
</comment>
<feature type="transmembrane region" description="Helical" evidence="23">
    <location>
        <begin position="613"/>
        <end position="632"/>
    </location>
</feature>
<name>A0A8S1C8W2_9INSE</name>
<dbReference type="InterPro" id="IPR017972">
    <property type="entry name" value="Cyt_P450_CS"/>
</dbReference>
<dbReference type="PRINTS" id="PR00385">
    <property type="entry name" value="P450"/>
</dbReference>
<keyword evidence="9 22" id="KW-0349">Heme</keyword>
<evidence type="ECO:0000256" key="5">
    <source>
        <dbReference type="ARBA" id="ARBA00006434"/>
    </source>
</evidence>
<dbReference type="InterPro" id="IPR036396">
    <property type="entry name" value="Cyt_P450_sf"/>
</dbReference>
<feature type="transmembrane region" description="Helical" evidence="23">
    <location>
        <begin position="327"/>
        <end position="347"/>
    </location>
</feature>
<feature type="transmembrane region" description="Helical" evidence="23">
    <location>
        <begin position="804"/>
        <end position="830"/>
    </location>
</feature>
<dbReference type="InterPro" id="IPR038377">
    <property type="entry name" value="Na/Glc_symporter_sf"/>
</dbReference>
<dbReference type="NCBIfam" id="TIGR00813">
    <property type="entry name" value="sss"/>
    <property type="match status" value="1"/>
</dbReference>
<reference evidence="24 25" key="1">
    <citation type="submission" date="2020-04" db="EMBL/GenBank/DDBJ databases">
        <authorList>
            <person name="Alioto T."/>
            <person name="Alioto T."/>
            <person name="Gomez Garrido J."/>
        </authorList>
    </citation>
    <scope>NUCLEOTIDE SEQUENCE [LARGE SCALE GENOMIC DNA]</scope>
</reference>
<feature type="transmembrane region" description="Helical" evidence="23">
    <location>
        <begin position="538"/>
        <end position="559"/>
    </location>
</feature>
<keyword evidence="18" id="KW-0915">Sodium</keyword>
<dbReference type="GO" id="GO:0016705">
    <property type="term" value="F:oxidoreductase activity, acting on paired donors, with incorporation or reduction of molecular oxygen"/>
    <property type="evidence" value="ECO:0007669"/>
    <property type="project" value="InterPro"/>
</dbReference>
<evidence type="ECO:0000256" key="14">
    <source>
        <dbReference type="ARBA" id="ARBA00022989"/>
    </source>
</evidence>
<dbReference type="InterPro" id="IPR002401">
    <property type="entry name" value="Cyt_P450_E_grp-I"/>
</dbReference>
<dbReference type="FunFam" id="1.10.630.10:FF:000042">
    <property type="entry name" value="Cytochrome P450"/>
    <property type="match status" value="1"/>
</dbReference>
<dbReference type="GO" id="GO:0020037">
    <property type="term" value="F:heme binding"/>
    <property type="evidence" value="ECO:0007669"/>
    <property type="project" value="InterPro"/>
</dbReference>
<evidence type="ECO:0000256" key="13">
    <source>
        <dbReference type="ARBA" id="ARBA00022848"/>
    </source>
</evidence>
<dbReference type="GO" id="GO:0005789">
    <property type="term" value="C:endoplasmic reticulum membrane"/>
    <property type="evidence" value="ECO:0007669"/>
    <property type="project" value="UniProtKB-SubCell"/>
</dbReference>
<dbReference type="InterPro" id="IPR001128">
    <property type="entry name" value="Cyt_P450"/>
</dbReference>
<evidence type="ECO:0000256" key="3">
    <source>
        <dbReference type="ARBA" id="ARBA00004406"/>
    </source>
</evidence>